<feature type="region of interest" description="Disordered" evidence="1">
    <location>
        <begin position="1"/>
        <end position="22"/>
    </location>
</feature>
<gene>
    <name evidence="2" type="ORF">L3X38_031986</name>
</gene>
<sequence length="178" mass="19148">MAATTQAKSSSATSAADPKMDKSTVAGDACMSDMLKMNFLSSPSTCGELVDQIHVVNQASGAAKSMADHVNECGTCISPRRKKSMEVLKVLKRYVKGLEIALRSQSFGRGTHFPTKVGMGNPRYEYCEYEGGDGGKKLNRARAMTDVGRVSPRALSMGWLDYDLVGLASISLSDLVER</sequence>
<protein>
    <submittedName>
        <fullName evidence="2">Uncharacterized protein</fullName>
    </submittedName>
</protein>
<evidence type="ECO:0000256" key="1">
    <source>
        <dbReference type="SAM" id="MobiDB-lite"/>
    </source>
</evidence>
<keyword evidence="3" id="KW-1185">Reference proteome</keyword>
<comment type="caution">
    <text evidence="2">The sequence shown here is derived from an EMBL/GenBank/DDBJ whole genome shotgun (WGS) entry which is preliminary data.</text>
</comment>
<evidence type="ECO:0000313" key="2">
    <source>
        <dbReference type="EMBL" id="KAI5322914.1"/>
    </source>
</evidence>
<accession>A0AAD4YVL5</accession>
<dbReference type="AlphaFoldDB" id="A0AAD4YVL5"/>
<reference evidence="2 3" key="1">
    <citation type="journal article" date="2022" name="G3 (Bethesda)">
        <title>Whole-genome sequence and methylome profiling of the almond [Prunus dulcis (Mill.) D.A. Webb] cultivar 'Nonpareil'.</title>
        <authorList>
            <person name="D'Amico-Willman K.M."/>
            <person name="Ouma W.Z."/>
            <person name="Meulia T."/>
            <person name="Sideli G.M."/>
            <person name="Gradziel T.M."/>
            <person name="Fresnedo-Ramirez J."/>
        </authorList>
    </citation>
    <scope>NUCLEOTIDE SEQUENCE [LARGE SCALE GENOMIC DNA]</scope>
    <source>
        <strain evidence="2">Clone GOH B32 T37-40</strain>
    </source>
</reference>
<feature type="compositionally biased region" description="Low complexity" evidence="1">
    <location>
        <begin position="1"/>
        <end position="16"/>
    </location>
</feature>
<dbReference type="EMBL" id="JAJFAZ020000006">
    <property type="protein sequence ID" value="KAI5322914.1"/>
    <property type="molecule type" value="Genomic_DNA"/>
</dbReference>
<name>A0AAD4YVL5_PRUDU</name>
<proteinExistence type="predicted"/>
<dbReference type="Proteomes" id="UP001054821">
    <property type="component" value="Chromosome 6"/>
</dbReference>
<organism evidence="2 3">
    <name type="scientific">Prunus dulcis</name>
    <name type="common">Almond</name>
    <name type="synonym">Amygdalus dulcis</name>
    <dbReference type="NCBI Taxonomy" id="3755"/>
    <lineage>
        <taxon>Eukaryota</taxon>
        <taxon>Viridiplantae</taxon>
        <taxon>Streptophyta</taxon>
        <taxon>Embryophyta</taxon>
        <taxon>Tracheophyta</taxon>
        <taxon>Spermatophyta</taxon>
        <taxon>Magnoliopsida</taxon>
        <taxon>eudicotyledons</taxon>
        <taxon>Gunneridae</taxon>
        <taxon>Pentapetalae</taxon>
        <taxon>rosids</taxon>
        <taxon>fabids</taxon>
        <taxon>Rosales</taxon>
        <taxon>Rosaceae</taxon>
        <taxon>Amygdaloideae</taxon>
        <taxon>Amygdaleae</taxon>
        <taxon>Prunus</taxon>
    </lineage>
</organism>
<evidence type="ECO:0000313" key="3">
    <source>
        <dbReference type="Proteomes" id="UP001054821"/>
    </source>
</evidence>